<evidence type="ECO:0000256" key="1">
    <source>
        <dbReference type="ARBA" id="ARBA00001954"/>
    </source>
</evidence>
<evidence type="ECO:0000256" key="3">
    <source>
        <dbReference type="ARBA" id="ARBA00022723"/>
    </source>
</evidence>
<evidence type="ECO:0000256" key="4">
    <source>
        <dbReference type="ARBA" id="ARBA00023004"/>
    </source>
</evidence>
<dbReference type="Pfam" id="PF03055">
    <property type="entry name" value="RPE65"/>
    <property type="match status" value="1"/>
</dbReference>
<dbReference type="PANTHER" id="PTHR10543">
    <property type="entry name" value="BETA-CAROTENE DIOXYGENASE"/>
    <property type="match status" value="1"/>
</dbReference>
<evidence type="ECO:0008006" key="8">
    <source>
        <dbReference type="Google" id="ProtNLM"/>
    </source>
</evidence>
<comment type="cofactor">
    <cofactor evidence="1">
        <name>Fe(2+)</name>
        <dbReference type="ChEBI" id="CHEBI:29033"/>
    </cofactor>
</comment>
<dbReference type="Proteomes" id="UP001434883">
    <property type="component" value="Unassembled WGS sequence"/>
</dbReference>
<accession>A0ABV0RWT6</accession>
<evidence type="ECO:0000313" key="6">
    <source>
        <dbReference type="EMBL" id="MEQ2212760.1"/>
    </source>
</evidence>
<name>A0ABV0RWT6_9TELE</name>
<evidence type="ECO:0000256" key="5">
    <source>
        <dbReference type="RuleBase" id="RU003799"/>
    </source>
</evidence>
<keyword evidence="7" id="KW-1185">Reference proteome</keyword>
<protein>
    <recommendedName>
        <fullName evidence="8">Beta-carotene 15, 15-dioxygenase 2, like</fullName>
    </recommendedName>
</protein>
<dbReference type="PANTHER" id="PTHR10543:SF107">
    <property type="entry name" value="BETA-CAROTENE 15, 15-DIOXYGENASE 2"/>
    <property type="match status" value="1"/>
</dbReference>
<comment type="caution">
    <text evidence="6">The sequence shown here is derived from an EMBL/GenBank/DDBJ whole genome shotgun (WGS) entry which is preliminary data.</text>
</comment>
<evidence type="ECO:0000313" key="7">
    <source>
        <dbReference type="Proteomes" id="UP001434883"/>
    </source>
</evidence>
<proteinExistence type="inferred from homology"/>
<keyword evidence="4" id="KW-0408">Iron</keyword>
<sequence>MLPNCKATAKKTDSGEVYVTHEELHNDKLLQYGGLEFPQINYDKYNGRPYRYFYACGFGHVFADSLLKMDVHTKELKVWRYPGLYPSEPVFVASPTAAEEDDGVVLSVIITPRKEKSTFLLVLDAKTFTELGRAEVPVNIPYGTHGVFNKMG</sequence>
<organism evidence="6 7">
    <name type="scientific">Xenoophorus captivus</name>
    <dbReference type="NCBI Taxonomy" id="1517983"/>
    <lineage>
        <taxon>Eukaryota</taxon>
        <taxon>Metazoa</taxon>
        <taxon>Chordata</taxon>
        <taxon>Craniata</taxon>
        <taxon>Vertebrata</taxon>
        <taxon>Euteleostomi</taxon>
        <taxon>Actinopterygii</taxon>
        <taxon>Neopterygii</taxon>
        <taxon>Teleostei</taxon>
        <taxon>Neoteleostei</taxon>
        <taxon>Acanthomorphata</taxon>
        <taxon>Ovalentaria</taxon>
        <taxon>Atherinomorphae</taxon>
        <taxon>Cyprinodontiformes</taxon>
        <taxon>Goodeidae</taxon>
        <taxon>Xenoophorus</taxon>
    </lineage>
</organism>
<dbReference type="InterPro" id="IPR004294">
    <property type="entry name" value="Carotenoid_Oase"/>
</dbReference>
<gene>
    <name evidence="6" type="ORF">XENOCAPTIV_004651</name>
</gene>
<evidence type="ECO:0000256" key="2">
    <source>
        <dbReference type="ARBA" id="ARBA00006787"/>
    </source>
</evidence>
<dbReference type="EMBL" id="JAHRIN010060312">
    <property type="protein sequence ID" value="MEQ2212760.1"/>
    <property type="molecule type" value="Genomic_DNA"/>
</dbReference>
<reference evidence="6 7" key="1">
    <citation type="submission" date="2021-06" db="EMBL/GenBank/DDBJ databases">
        <authorList>
            <person name="Palmer J.M."/>
        </authorList>
    </citation>
    <scope>NUCLEOTIDE SEQUENCE [LARGE SCALE GENOMIC DNA]</scope>
    <source>
        <strain evidence="6 7">XC_2019</strain>
        <tissue evidence="6">Muscle</tissue>
    </source>
</reference>
<keyword evidence="3" id="KW-0479">Metal-binding</keyword>
<comment type="similarity">
    <text evidence="2 5">Belongs to the carotenoid oxygenase family.</text>
</comment>